<feature type="transmembrane region" description="Helical" evidence="7">
    <location>
        <begin position="341"/>
        <end position="360"/>
    </location>
</feature>
<feature type="transmembrane region" description="Helical" evidence="7">
    <location>
        <begin position="209"/>
        <end position="231"/>
    </location>
</feature>
<dbReference type="Pfam" id="PF07690">
    <property type="entry name" value="MFS_1"/>
    <property type="match status" value="1"/>
</dbReference>
<proteinExistence type="predicted"/>
<dbReference type="PROSITE" id="PS50850">
    <property type="entry name" value="MFS"/>
    <property type="match status" value="1"/>
</dbReference>
<dbReference type="PANTHER" id="PTHR43124:SF8">
    <property type="entry name" value="INNER MEMBRANE TRANSPORT PROTEIN YDHP"/>
    <property type="match status" value="1"/>
</dbReference>
<dbReference type="OrthoDB" id="9788453at2"/>
<dbReference type="Gene3D" id="1.20.1250.20">
    <property type="entry name" value="MFS general substrate transporter like domains"/>
    <property type="match status" value="1"/>
</dbReference>
<evidence type="ECO:0000256" key="6">
    <source>
        <dbReference type="ARBA" id="ARBA00023136"/>
    </source>
</evidence>
<gene>
    <name evidence="10" type="ORF">FHL02_05710</name>
</gene>
<feature type="domain" description="Major facilitator superfamily (MFS) profile" evidence="9">
    <location>
        <begin position="11"/>
        <end position="390"/>
    </location>
</feature>
<evidence type="ECO:0000256" key="8">
    <source>
        <dbReference type="SAM" id="SignalP"/>
    </source>
</evidence>
<evidence type="ECO:0000256" key="3">
    <source>
        <dbReference type="ARBA" id="ARBA00022475"/>
    </source>
</evidence>
<comment type="caution">
    <text evidence="10">The sequence shown here is derived from an EMBL/GenBank/DDBJ whole genome shotgun (WGS) entry which is preliminary data.</text>
</comment>
<feature type="transmembrane region" description="Helical" evidence="7">
    <location>
        <begin position="77"/>
        <end position="103"/>
    </location>
</feature>
<evidence type="ECO:0000259" key="9">
    <source>
        <dbReference type="PROSITE" id="PS50850"/>
    </source>
</evidence>
<feature type="transmembrane region" description="Helical" evidence="7">
    <location>
        <begin position="243"/>
        <end position="262"/>
    </location>
</feature>
<sequence length="394" mass="41783">MKNKKLSPAWTLAALAISAFAIGSAEFISVGIMPLIIKSFNVTIAQAGLTVSLYAMGVMLGAPILTSLTTRFNRKTLLIAIMISFILGNTIAALAPTFVMLLIGRIISALAHGLFMTIASVVAADVVAPNKRASAISVMFTGLTVATVTGVPLGTYIGQILNWRSSFIFLILLGLIGMIGSLILVPNNLPKAQPSNAKGFLRILNQPKLLLIILITALGYGATYPVYTYISSILKNQMGWSDGAIVIILVVYGLAVAIGNTLGGRLANVKPLNALLKMFIGLGAALFLVWISLNTHYFGLIAVLLMGLFAFMNVPGLQLYMLQLAEELTPSEVNLASSLNISAFNIGIIIGSTVGGFAASNDMIAMTPWMGIAMLVIGILLIFYLMRSLAAEKQ</sequence>
<dbReference type="EMBL" id="VDFM01000005">
    <property type="protein sequence ID" value="MQS52510.1"/>
    <property type="molecule type" value="Genomic_DNA"/>
</dbReference>
<feature type="transmembrane region" description="Helical" evidence="7">
    <location>
        <begin position="366"/>
        <end position="386"/>
    </location>
</feature>
<feature type="transmembrane region" description="Helical" evidence="7">
    <location>
        <begin position="12"/>
        <end position="37"/>
    </location>
</feature>
<evidence type="ECO:0000313" key="10">
    <source>
        <dbReference type="EMBL" id="MQS52510.1"/>
    </source>
</evidence>
<accession>A0A5P0ZHH2</accession>
<evidence type="ECO:0000256" key="2">
    <source>
        <dbReference type="ARBA" id="ARBA00022448"/>
    </source>
</evidence>
<organism evidence="10 11">
    <name type="scientific">Companilactobacillus mishanensis</name>
    <dbReference type="NCBI Taxonomy" id="2486008"/>
    <lineage>
        <taxon>Bacteria</taxon>
        <taxon>Bacillati</taxon>
        <taxon>Bacillota</taxon>
        <taxon>Bacilli</taxon>
        <taxon>Lactobacillales</taxon>
        <taxon>Lactobacillaceae</taxon>
        <taxon>Companilactobacillus</taxon>
    </lineage>
</organism>
<evidence type="ECO:0000256" key="4">
    <source>
        <dbReference type="ARBA" id="ARBA00022692"/>
    </source>
</evidence>
<feature type="transmembrane region" description="Helical" evidence="7">
    <location>
        <begin position="274"/>
        <end position="291"/>
    </location>
</feature>
<feature type="transmembrane region" description="Helical" evidence="7">
    <location>
        <begin position="109"/>
        <end position="128"/>
    </location>
</feature>
<keyword evidence="2" id="KW-0813">Transport</keyword>
<keyword evidence="3" id="KW-1003">Cell membrane</keyword>
<feature type="signal peptide" evidence="8">
    <location>
        <begin position="1"/>
        <end position="21"/>
    </location>
</feature>
<keyword evidence="4 7" id="KW-0812">Transmembrane</keyword>
<feature type="transmembrane region" description="Helical" evidence="7">
    <location>
        <begin position="297"/>
        <end position="320"/>
    </location>
</feature>
<dbReference type="GO" id="GO:0022857">
    <property type="term" value="F:transmembrane transporter activity"/>
    <property type="evidence" value="ECO:0007669"/>
    <property type="project" value="InterPro"/>
</dbReference>
<reference evidence="10 11" key="1">
    <citation type="journal article" date="2019" name="Syst. Appl. Microbiol.">
        <title>Polyphasic characterization of two novel Lactobacillus spp. isolated from blown salami packages: Description of Lactobacillus halodurans sp. nov. and Lactobacillus salsicarnum sp. nov.</title>
        <authorList>
            <person name="Schuster J.A."/>
            <person name="Klingl A."/>
            <person name="Vogel R.F."/>
            <person name="Ehrmann M.A."/>
        </authorList>
    </citation>
    <scope>NUCLEOTIDE SEQUENCE [LARGE SCALE GENOMIC DNA]</scope>
    <source>
        <strain evidence="10 11">TMW 1.2118</strain>
    </source>
</reference>
<dbReference type="SUPFAM" id="SSF103473">
    <property type="entry name" value="MFS general substrate transporter"/>
    <property type="match status" value="1"/>
</dbReference>
<keyword evidence="8" id="KW-0732">Signal</keyword>
<dbReference type="RefSeq" id="WP_153382954.1">
    <property type="nucleotide sequence ID" value="NZ_VDFM01000005.1"/>
</dbReference>
<keyword evidence="5 7" id="KW-1133">Transmembrane helix</keyword>
<keyword evidence="6 7" id="KW-0472">Membrane</keyword>
<evidence type="ECO:0000313" key="11">
    <source>
        <dbReference type="Proteomes" id="UP000380386"/>
    </source>
</evidence>
<evidence type="ECO:0000256" key="7">
    <source>
        <dbReference type="SAM" id="Phobius"/>
    </source>
</evidence>
<feature type="chain" id="PRO_5039049302" evidence="8">
    <location>
        <begin position="22"/>
        <end position="394"/>
    </location>
</feature>
<feature type="transmembrane region" description="Helical" evidence="7">
    <location>
        <begin position="167"/>
        <end position="189"/>
    </location>
</feature>
<comment type="subcellular location">
    <subcellularLocation>
        <location evidence="1">Cell membrane</location>
        <topology evidence="1">Multi-pass membrane protein</topology>
    </subcellularLocation>
</comment>
<dbReference type="InterPro" id="IPR011701">
    <property type="entry name" value="MFS"/>
</dbReference>
<dbReference type="PANTHER" id="PTHR43124">
    <property type="entry name" value="PURINE EFFLUX PUMP PBUE"/>
    <property type="match status" value="1"/>
</dbReference>
<dbReference type="Proteomes" id="UP000380386">
    <property type="component" value="Unassembled WGS sequence"/>
</dbReference>
<feature type="transmembrane region" description="Helical" evidence="7">
    <location>
        <begin position="140"/>
        <end position="161"/>
    </location>
</feature>
<evidence type="ECO:0000256" key="1">
    <source>
        <dbReference type="ARBA" id="ARBA00004651"/>
    </source>
</evidence>
<evidence type="ECO:0000256" key="5">
    <source>
        <dbReference type="ARBA" id="ARBA00022989"/>
    </source>
</evidence>
<feature type="transmembrane region" description="Helical" evidence="7">
    <location>
        <begin position="43"/>
        <end position="65"/>
    </location>
</feature>
<dbReference type="InterPro" id="IPR050189">
    <property type="entry name" value="MFS_Efflux_Transporters"/>
</dbReference>
<dbReference type="AlphaFoldDB" id="A0A5P0ZHH2"/>
<dbReference type="GO" id="GO:0005886">
    <property type="term" value="C:plasma membrane"/>
    <property type="evidence" value="ECO:0007669"/>
    <property type="project" value="UniProtKB-SubCell"/>
</dbReference>
<protein>
    <submittedName>
        <fullName evidence="10">MFS transporter</fullName>
    </submittedName>
</protein>
<name>A0A5P0ZHH2_9LACO</name>
<dbReference type="CDD" id="cd17324">
    <property type="entry name" value="MFS_NepI_like"/>
    <property type="match status" value="1"/>
</dbReference>
<dbReference type="InterPro" id="IPR020846">
    <property type="entry name" value="MFS_dom"/>
</dbReference>
<dbReference type="InterPro" id="IPR036259">
    <property type="entry name" value="MFS_trans_sf"/>
</dbReference>